<sequence>MKSWFETNQELLQPKPGSANAREFSKDLILPFFEKEPDWEDFYSYQFPDGRQVFEVHLKNLTGIMPTTFMEKYGSQADDLTEESLLFVENPQVADGFVPVVVRYFSEGQKSEGMTYHQIPLGWTGMIDLFTYDERHLRSIKVENGQLISHIRYQTEEPKVSSRDYSSLIVCSGYWVDFPVYGIFMGVGSSAPVYILECTSIPDGGGGSSIPVNPPTGGGGSSPTNPPPP</sequence>
<dbReference type="eggNOG" id="ENOG5032WTT">
    <property type="taxonomic scope" value="Bacteria"/>
</dbReference>
<dbReference type="AlphaFoldDB" id="A0A0P7XPQ6"/>
<feature type="region of interest" description="Disordered" evidence="1">
    <location>
        <begin position="206"/>
        <end position="229"/>
    </location>
</feature>
<evidence type="ECO:0000256" key="1">
    <source>
        <dbReference type="SAM" id="MobiDB-lite"/>
    </source>
</evidence>
<comment type="caution">
    <text evidence="2">The sequence shown here is derived from an EMBL/GenBank/DDBJ whole genome shotgun (WGS) entry which is preliminary data.</text>
</comment>
<accession>A0A0P7XPQ6</accession>
<gene>
    <name evidence="2" type="ORF">HLUCCX10_17865</name>
</gene>
<protein>
    <submittedName>
        <fullName evidence="2">Uncharacterized protein</fullName>
    </submittedName>
</protein>
<proteinExistence type="predicted"/>
<organism evidence="2 3">
    <name type="scientific">Algoriphagus marincola HL-49</name>
    <dbReference type="NCBI Taxonomy" id="1305737"/>
    <lineage>
        <taxon>Bacteria</taxon>
        <taxon>Pseudomonadati</taxon>
        <taxon>Bacteroidota</taxon>
        <taxon>Cytophagia</taxon>
        <taxon>Cytophagales</taxon>
        <taxon>Cyclobacteriaceae</taxon>
        <taxon>Algoriphagus</taxon>
    </lineage>
</organism>
<evidence type="ECO:0000313" key="3">
    <source>
        <dbReference type="Proteomes" id="UP000050421"/>
    </source>
</evidence>
<evidence type="ECO:0000313" key="2">
    <source>
        <dbReference type="EMBL" id="KPQ06091.1"/>
    </source>
</evidence>
<feature type="non-terminal residue" evidence="2">
    <location>
        <position position="229"/>
    </location>
</feature>
<reference evidence="2 3" key="1">
    <citation type="submission" date="2015-09" db="EMBL/GenBank/DDBJ databases">
        <title>Identification and resolution of microdiversity through metagenomic sequencing of parallel consortia.</title>
        <authorList>
            <person name="Nelson W.C."/>
            <person name="Romine M.F."/>
            <person name="Lindemann S.R."/>
        </authorList>
    </citation>
    <scope>NUCLEOTIDE SEQUENCE [LARGE SCALE GENOMIC DNA]</scope>
    <source>
        <strain evidence="2">HL-49</strain>
    </source>
</reference>
<dbReference type="PATRIC" id="fig|1305737.6.peg.882"/>
<name>A0A0P7XPQ6_9BACT</name>
<dbReference type="Proteomes" id="UP000050421">
    <property type="component" value="Unassembled WGS sequence"/>
</dbReference>
<dbReference type="EMBL" id="LJXT01000183">
    <property type="protein sequence ID" value="KPQ06091.1"/>
    <property type="molecule type" value="Genomic_DNA"/>
</dbReference>